<sequence length="87" mass="9428">MTELKSSSNTLKEFLKEGAVGYESDIAASSFYGPPPDTPTARDTTRVAPNPFLEREEVPSPLAQRAVVEPTLGVLHNILDEDQALSL</sequence>
<gene>
    <name evidence="1" type="ORF">PM001_LOCUS18985</name>
</gene>
<evidence type="ECO:0000313" key="1">
    <source>
        <dbReference type="EMBL" id="CAK7933835.1"/>
    </source>
</evidence>
<dbReference type="AlphaFoldDB" id="A0AAV1UH44"/>
<protein>
    <submittedName>
        <fullName evidence="1">Uncharacterized protein</fullName>
    </submittedName>
</protein>
<name>A0AAV1UH44_9STRA</name>
<accession>A0AAV1UH44</accession>
<evidence type="ECO:0000313" key="2">
    <source>
        <dbReference type="Proteomes" id="UP001162060"/>
    </source>
</evidence>
<proteinExistence type="predicted"/>
<comment type="caution">
    <text evidence="1">The sequence shown here is derived from an EMBL/GenBank/DDBJ whole genome shotgun (WGS) entry which is preliminary data.</text>
</comment>
<dbReference type="Proteomes" id="UP001162060">
    <property type="component" value="Unassembled WGS sequence"/>
</dbReference>
<dbReference type="EMBL" id="CAKLBY020000195">
    <property type="protein sequence ID" value="CAK7933835.1"/>
    <property type="molecule type" value="Genomic_DNA"/>
</dbReference>
<reference evidence="1" key="1">
    <citation type="submission" date="2024-01" db="EMBL/GenBank/DDBJ databases">
        <authorList>
            <person name="Webb A."/>
        </authorList>
    </citation>
    <scope>NUCLEOTIDE SEQUENCE</scope>
    <source>
        <strain evidence="1">Pm1</strain>
    </source>
</reference>
<organism evidence="1 2">
    <name type="scientific">Peronospora matthiolae</name>
    <dbReference type="NCBI Taxonomy" id="2874970"/>
    <lineage>
        <taxon>Eukaryota</taxon>
        <taxon>Sar</taxon>
        <taxon>Stramenopiles</taxon>
        <taxon>Oomycota</taxon>
        <taxon>Peronosporomycetes</taxon>
        <taxon>Peronosporales</taxon>
        <taxon>Peronosporaceae</taxon>
        <taxon>Peronospora</taxon>
    </lineage>
</organism>